<dbReference type="InterPro" id="IPR004603">
    <property type="entry name" value="DNA_mismatch_endonuc_vsr"/>
</dbReference>
<dbReference type="GO" id="GO:0004519">
    <property type="term" value="F:endonuclease activity"/>
    <property type="evidence" value="ECO:0007669"/>
    <property type="project" value="UniProtKB-KW"/>
</dbReference>
<dbReference type="RefSeq" id="WP_074693605.1">
    <property type="nucleotide sequence ID" value="NZ_BSRA01000016.1"/>
</dbReference>
<dbReference type="Proteomes" id="UP001157137">
    <property type="component" value="Unassembled WGS sequence"/>
</dbReference>
<keyword evidence="4 6" id="KW-0378">Hydrolase</keyword>
<sequence length="149" mass="17506">MADNLSPEIRRKNMQAIRSQNTIMENRVCSALWRRGLRFRRNVRNLPGKPDIAVKKYKVVVFLDSCFWHSCPQHGNAPATNMEYWSQKLHGNKARDQEVNAYYESKGWSILRVWEHDVKTDLQQTVDTIEQFIRKHERKSPKQGGTNHG</sequence>
<evidence type="ECO:0000313" key="7">
    <source>
        <dbReference type="EMBL" id="GLV14742.1"/>
    </source>
</evidence>
<dbReference type="SUPFAM" id="SSF52980">
    <property type="entry name" value="Restriction endonuclease-like"/>
    <property type="match status" value="1"/>
</dbReference>
<dbReference type="CDD" id="cd00221">
    <property type="entry name" value="Vsr"/>
    <property type="match status" value="1"/>
</dbReference>
<gene>
    <name evidence="7" type="ORF">Heshes_24260</name>
    <name evidence="8" type="ORF">SAMN04489725_11853</name>
</gene>
<evidence type="ECO:0000256" key="5">
    <source>
        <dbReference type="ARBA" id="ARBA00023204"/>
    </source>
</evidence>
<proteinExistence type="inferred from homology"/>
<accession>A0A1H2X5G2</accession>
<reference evidence="9" key="1">
    <citation type="submission" date="2016-10" db="EMBL/GenBank/DDBJ databases">
        <authorList>
            <person name="Varghese N."/>
        </authorList>
    </citation>
    <scope>NUCLEOTIDE SEQUENCE [LARGE SCALE GENOMIC DNA]</scope>
    <source>
        <strain evidence="9">DSM 12489</strain>
    </source>
</reference>
<keyword evidence="2 6" id="KW-0255">Endonuclease</keyword>
<reference evidence="8" key="2">
    <citation type="submission" date="2016-10" db="EMBL/GenBank/DDBJ databases">
        <authorList>
            <person name="de Groot N.N."/>
        </authorList>
    </citation>
    <scope>NUCLEOTIDE SEQUENCE [LARGE SCALE GENOMIC DNA]</scope>
    <source>
        <strain evidence="8">DSM 12489</strain>
    </source>
</reference>
<dbReference type="Proteomes" id="UP000182589">
    <property type="component" value="Unassembled WGS sequence"/>
</dbReference>
<dbReference type="NCBIfam" id="TIGR00632">
    <property type="entry name" value="vsr"/>
    <property type="match status" value="1"/>
</dbReference>
<comment type="function">
    <text evidence="6">May nick specific sequences that contain T:G mispairs resulting from m5C-deamination.</text>
</comment>
<dbReference type="PIRSF" id="PIRSF018267">
    <property type="entry name" value="VSR_endonuc"/>
    <property type="match status" value="1"/>
</dbReference>
<keyword evidence="1 6" id="KW-0540">Nuclease</keyword>
<dbReference type="Gene3D" id="3.40.960.10">
    <property type="entry name" value="VSR Endonuclease"/>
    <property type="match status" value="1"/>
</dbReference>
<reference evidence="7" key="3">
    <citation type="submission" date="2023-02" db="EMBL/GenBank/DDBJ databases">
        <title>Proposal of a novel subspecies: Alicyclobacillus hesperidum subspecies aegle.</title>
        <authorList>
            <person name="Goto K."/>
            <person name="Fujii T."/>
            <person name="Yasui K."/>
            <person name="Mochida K."/>
            <person name="Kato-Tanaka Y."/>
            <person name="Morohoshi S."/>
            <person name="An S.Y."/>
            <person name="Kasai H."/>
            <person name="Yokota A."/>
        </authorList>
    </citation>
    <scope>NUCLEOTIDE SEQUENCE</scope>
    <source>
        <strain evidence="7">DSM 12766</strain>
    </source>
</reference>
<dbReference type="EMBL" id="BSRA01000016">
    <property type="protein sequence ID" value="GLV14742.1"/>
    <property type="molecule type" value="Genomic_DNA"/>
</dbReference>
<evidence type="ECO:0000313" key="8">
    <source>
        <dbReference type="EMBL" id="SDW88133.1"/>
    </source>
</evidence>
<protein>
    <recommendedName>
        <fullName evidence="6">Very short patch repair endonuclease</fullName>
        <ecNumber evidence="6">3.1.-.-</ecNumber>
    </recommendedName>
</protein>
<dbReference type="EC" id="3.1.-.-" evidence="6"/>
<organism evidence="8 9">
    <name type="scientific">Alicyclobacillus hesperidum</name>
    <dbReference type="NCBI Taxonomy" id="89784"/>
    <lineage>
        <taxon>Bacteria</taxon>
        <taxon>Bacillati</taxon>
        <taxon>Bacillota</taxon>
        <taxon>Bacilli</taxon>
        <taxon>Bacillales</taxon>
        <taxon>Alicyclobacillaceae</taxon>
        <taxon>Alicyclobacillus</taxon>
    </lineage>
</organism>
<dbReference type="InterPro" id="IPR011335">
    <property type="entry name" value="Restrct_endonuc-II-like"/>
</dbReference>
<name>A0A1H2X5G2_9BACL</name>
<evidence type="ECO:0000256" key="6">
    <source>
        <dbReference type="PIRNR" id="PIRNR018267"/>
    </source>
</evidence>
<dbReference type="Pfam" id="PF03852">
    <property type="entry name" value="Vsr"/>
    <property type="match status" value="1"/>
</dbReference>
<comment type="similarity">
    <text evidence="6">Belongs to the vsr family.</text>
</comment>
<evidence type="ECO:0000256" key="4">
    <source>
        <dbReference type="ARBA" id="ARBA00022801"/>
    </source>
</evidence>
<evidence type="ECO:0000256" key="1">
    <source>
        <dbReference type="ARBA" id="ARBA00022722"/>
    </source>
</evidence>
<keyword evidence="9" id="KW-1185">Reference proteome</keyword>
<keyword evidence="3 6" id="KW-0227">DNA damage</keyword>
<evidence type="ECO:0000256" key="3">
    <source>
        <dbReference type="ARBA" id="ARBA00022763"/>
    </source>
</evidence>
<dbReference type="GO" id="GO:0016787">
    <property type="term" value="F:hydrolase activity"/>
    <property type="evidence" value="ECO:0007669"/>
    <property type="project" value="UniProtKB-KW"/>
</dbReference>
<dbReference type="AlphaFoldDB" id="A0A1H2X5G2"/>
<dbReference type="GO" id="GO:0006298">
    <property type="term" value="P:mismatch repair"/>
    <property type="evidence" value="ECO:0007669"/>
    <property type="project" value="UniProtKB-UniRule"/>
</dbReference>
<evidence type="ECO:0000313" key="9">
    <source>
        <dbReference type="Proteomes" id="UP000182589"/>
    </source>
</evidence>
<evidence type="ECO:0000256" key="2">
    <source>
        <dbReference type="ARBA" id="ARBA00022759"/>
    </source>
</evidence>
<dbReference type="STRING" id="89784.SAMN04489725_11853"/>
<keyword evidence="5 6" id="KW-0234">DNA repair</keyword>
<dbReference type="EMBL" id="FNOJ01000018">
    <property type="protein sequence ID" value="SDW88133.1"/>
    <property type="molecule type" value="Genomic_DNA"/>
</dbReference>